<evidence type="ECO:0000313" key="2">
    <source>
        <dbReference type="EMBL" id="PKI60272.1"/>
    </source>
</evidence>
<dbReference type="EMBL" id="PGOL01001170">
    <property type="protein sequence ID" value="PKI60272.1"/>
    <property type="molecule type" value="Genomic_DNA"/>
</dbReference>
<reference evidence="2 3" key="1">
    <citation type="submission" date="2017-11" db="EMBL/GenBank/DDBJ databases">
        <title>De-novo sequencing of pomegranate (Punica granatum L.) genome.</title>
        <authorList>
            <person name="Akparov Z."/>
            <person name="Amiraslanov A."/>
            <person name="Hajiyeva S."/>
            <person name="Abbasov M."/>
            <person name="Kaur K."/>
            <person name="Hamwieh A."/>
            <person name="Solovyev V."/>
            <person name="Salamov A."/>
            <person name="Braich B."/>
            <person name="Kosarev P."/>
            <person name="Mahmoud A."/>
            <person name="Hajiyev E."/>
            <person name="Babayeva S."/>
            <person name="Izzatullayeva V."/>
            <person name="Mammadov A."/>
            <person name="Mammadov A."/>
            <person name="Sharifova S."/>
            <person name="Ojaghi J."/>
            <person name="Eynullazada K."/>
            <person name="Bayramov B."/>
            <person name="Abdulazimova A."/>
            <person name="Shahmuradov I."/>
        </authorList>
    </citation>
    <scope>NUCLEOTIDE SEQUENCE [LARGE SCALE GENOMIC DNA]</scope>
    <source>
        <strain evidence="3">cv. AG2017</strain>
        <tissue evidence="2">Leaf</tissue>
    </source>
</reference>
<gene>
    <name evidence="2" type="ORF">CRG98_019327</name>
</gene>
<organism evidence="2 3">
    <name type="scientific">Punica granatum</name>
    <name type="common">Pomegranate</name>
    <dbReference type="NCBI Taxonomy" id="22663"/>
    <lineage>
        <taxon>Eukaryota</taxon>
        <taxon>Viridiplantae</taxon>
        <taxon>Streptophyta</taxon>
        <taxon>Embryophyta</taxon>
        <taxon>Tracheophyta</taxon>
        <taxon>Spermatophyta</taxon>
        <taxon>Magnoliopsida</taxon>
        <taxon>eudicotyledons</taxon>
        <taxon>Gunneridae</taxon>
        <taxon>Pentapetalae</taxon>
        <taxon>rosids</taxon>
        <taxon>malvids</taxon>
        <taxon>Myrtales</taxon>
        <taxon>Lythraceae</taxon>
        <taxon>Punica</taxon>
    </lineage>
</organism>
<feature type="non-terminal residue" evidence="2">
    <location>
        <position position="1"/>
    </location>
</feature>
<evidence type="ECO:0000313" key="3">
    <source>
        <dbReference type="Proteomes" id="UP000233551"/>
    </source>
</evidence>
<comment type="caution">
    <text evidence="2">The sequence shown here is derived from an EMBL/GenBank/DDBJ whole genome shotgun (WGS) entry which is preliminary data.</text>
</comment>
<protein>
    <submittedName>
        <fullName evidence="2">Uncharacterized protein</fullName>
    </submittedName>
</protein>
<name>A0A2I0JVJ3_PUNGR</name>
<sequence>HMNSRVSTANTTTPPIAIPTTRPVDTVLPDGDEAAAGGGGLLAPELEGGGGGLRVVEGVLGGGGDEVDDGGDENGAANKERTRNPREFPDSTTEGAGKQLAAGVKARQRLPLYLSEESANMCRV</sequence>
<feature type="compositionally biased region" description="Basic and acidic residues" evidence="1">
    <location>
        <begin position="78"/>
        <end position="89"/>
    </location>
</feature>
<keyword evidence="3" id="KW-1185">Reference proteome</keyword>
<proteinExistence type="predicted"/>
<feature type="region of interest" description="Disordered" evidence="1">
    <location>
        <begin position="1"/>
        <end position="99"/>
    </location>
</feature>
<evidence type="ECO:0000256" key="1">
    <source>
        <dbReference type="SAM" id="MobiDB-lite"/>
    </source>
</evidence>
<accession>A0A2I0JVJ3</accession>
<dbReference type="AlphaFoldDB" id="A0A2I0JVJ3"/>
<dbReference type="Proteomes" id="UP000233551">
    <property type="component" value="Unassembled WGS sequence"/>
</dbReference>
<feature type="compositionally biased region" description="Gly residues" evidence="1">
    <location>
        <begin position="36"/>
        <end position="64"/>
    </location>
</feature>
<feature type="compositionally biased region" description="Low complexity" evidence="1">
    <location>
        <begin position="8"/>
        <end position="21"/>
    </location>
</feature>